<organism evidence="1 2">
    <name type="scientific">Cryptolaemus montrouzieri</name>
    <dbReference type="NCBI Taxonomy" id="559131"/>
    <lineage>
        <taxon>Eukaryota</taxon>
        <taxon>Metazoa</taxon>
        <taxon>Ecdysozoa</taxon>
        <taxon>Arthropoda</taxon>
        <taxon>Hexapoda</taxon>
        <taxon>Insecta</taxon>
        <taxon>Pterygota</taxon>
        <taxon>Neoptera</taxon>
        <taxon>Endopterygota</taxon>
        <taxon>Coleoptera</taxon>
        <taxon>Polyphaga</taxon>
        <taxon>Cucujiformia</taxon>
        <taxon>Coccinelloidea</taxon>
        <taxon>Coccinellidae</taxon>
        <taxon>Scymninae</taxon>
        <taxon>Scymnini</taxon>
        <taxon>Cryptolaemus</taxon>
    </lineage>
</organism>
<gene>
    <name evidence="1" type="ORF">HHI36_005125</name>
</gene>
<evidence type="ECO:0000313" key="1">
    <source>
        <dbReference type="EMBL" id="KAL3281922.1"/>
    </source>
</evidence>
<dbReference type="AlphaFoldDB" id="A0ABD2NU36"/>
<evidence type="ECO:0000313" key="2">
    <source>
        <dbReference type="Proteomes" id="UP001516400"/>
    </source>
</evidence>
<comment type="caution">
    <text evidence="1">The sequence shown here is derived from an EMBL/GenBank/DDBJ whole genome shotgun (WGS) entry which is preliminary data.</text>
</comment>
<accession>A0ABD2NU36</accession>
<feature type="non-terminal residue" evidence="1">
    <location>
        <position position="1"/>
    </location>
</feature>
<proteinExistence type="predicted"/>
<reference evidence="1 2" key="1">
    <citation type="journal article" date="2021" name="BMC Biol.">
        <title>Horizontally acquired antibacterial genes associated with adaptive radiation of ladybird beetles.</title>
        <authorList>
            <person name="Li H.S."/>
            <person name="Tang X.F."/>
            <person name="Huang Y.H."/>
            <person name="Xu Z.Y."/>
            <person name="Chen M.L."/>
            <person name="Du X.Y."/>
            <person name="Qiu B.Y."/>
            <person name="Chen P.T."/>
            <person name="Zhang W."/>
            <person name="Slipinski A."/>
            <person name="Escalona H.E."/>
            <person name="Waterhouse R.M."/>
            <person name="Zwick A."/>
            <person name="Pang H."/>
        </authorList>
    </citation>
    <scope>NUCLEOTIDE SEQUENCE [LARGE SCALE GENOMIC DNA]</scope>
    <source>
        <strain evidence="1">SYSU2018</strain>
    </source>
</reference>
<sequence>ILQNKIEECKNQLYMLLKRDIGNQELRSQYAMYKNKLDQLIKSTKSRRGRLSDVGVTQ</sequence>
<feature type="non-terminal residue" evidence="1">
    <location>
        <position position="58"/>
    </location>
</feature>
<dbReference type="EMBL" id="JABFTP020000144">
    <property type="protein sequence ID" value="KAL3281922.1"/>
    <property type="molecule type" value="Genomic_DNA"/>
</dbReference>
<protein>
    <submittedName>
        <fullName evidence="1">Uncharacterized protein</fullName>
    </submittedName>
</protein>
<dbReference type="Proteomes" id="UP001516400">
    <property type="component" value="Unassembled WGS sequence"/>
</dbReference>
<name>A0ABD2NU36_9CUCU</name>
<keyword evidence="2" id="KW-1185">Reference proteome</keyword>